<name>A0A3B3H394_ORYLA</name>
<comment type="catalytic activity">
    <reaction evidence="18">
        <text>a globoside MSGG + CMP-N-acetyl-beta-neuraminate = a globoside DSGG + CMP + H(+)</text>
        <dbReference type="Rhea" id="RHEA:56088"/>
        <dbReference type="ChEBI" id="CHEBI:15378"/>
        <dbReference type="ChEBI" id="CHEBI:57812"/>
        <dbReference type="ChEBI" id="CHEBI:60377"/>
        <dbReference type="ChEBI" id="CHEBI:140623"/>
        <dbReference type="ChEBI" id="CHEBI:140624"/>
    </reaction>
    <physiologicalReaction direction="left-to-right" evidence="18">
        <dbReference type="Rhea" id="RHEA:56089"/>
    </physiologicalReaction>
</comment>
<dbReference type="Ensembl" id="ENSORLT00000038193.1">
    <property type="protein sequence ID" value="ENSORLP00000026373.1"/>
    <property type="gene ID" value="ENSORLG00000004027.2"/>
</dbReference>
<keyword evidence="27" id="KW-1185">Reference proteome</keyword>
<sequence length="391" mass="43891">MALGGTIEARACRCWGPHRRAEEPRGVFTPLSGSRRCQGVGGILVVTMVTSFIVMYSSSISKDGSPPRSPLSSPRWNPPVSATSRAALMGYTSVMDRKPLRMHCKTCSLVTSSGQLTGHRRGGEIDQSDCVIRMNDAPIKGFQQDVGQRTDVRVVAHSSLQRVLQSRQQLLNGSQVLIFWGPGSGMRRDGRGQIYNTLRLMSQLLPKLRLFVISRIKMLKFDESFKEETGIDRKTSNSWLSTGWFTMAIALELCDMINVYGMVPPDFCRSSSHLTVPYHYYEPWGPDECSMYLSHERSRHGSHHRFITEKMVFSNWARTLNIHFYQPDWEPAATMTGGNFSPPARSGNPRCLLKTSCPHPPSNSSVILRRIILLFSSVRLAVAPIGKEERR</sequence>
<keyword evidence="6" id="KW-0735">Signal-anchor</keyword>
<proteinExistence type="inferred from homology"/>
<evidence type="ECO:0000256" key="18">
    <source>
        <dbReference type="ARBA" id="ARBA00051833"/>
    </source>
</evidence>
<evidence type="ECO:0000256" key="14">
    <source>
        <dbReference type="ARBA" id="ARBA00043744"/>
    </source>
</evidence>
<evidence type="ECO:0000256" key="5">
    <source>
        <dbReference type="ARBA" id="ARBA00022692"/>
    </source>
</evidence>
<evidence type="ECO:0000256" key="6">
    <source>
        <dbReference type="ARBA" id="ARBA00022968"/>
    </source>
</evidence>
<evidence type="ECO:0000256" key="9">
    <source>
        <dbReference type="ARBA" id="ARBA00023034"/>
    </source>
</evidence>
<dbReference type="GeneTree" id="ENSGT00940000157634"/>
<reference evidence="26" key="3">
    <citation type="submission" date="2025-09" db="UniProtKB">
        <authorList>
            <consortium name="Ensembl"/>
        </authorList>
    </citation>
    <scope>IDENTIFICATION</scope>
    <source>
        <strain evidence="26">Hd-rR</strain>
    </source>
</reference>
<dbReference type="STRING" id="8090.ENSORLP00000026373"/>
<evidence type="ECO:0000256" key="2">
    <source>
        <dbReference type="ARBA" id="ARBA00006003"/>
    </source>
</evidence>
<dbReference type="InParanoid" id="A0A3B3H394"/>
<comment type="subcellular location">
    <subcellularLocation>
        <location evidence="1">Golgi apparatus membrane</location>
        <topology evidence="1">Single-pass type II membrane protein</topology>
    </subcellularLocation>
</comment>
<evidence type="ECO:0000313" key="27">
    <source>
        <dbReference type="Proteomes" id="UP000001038"/>
    </source>
</evidence>
<dbReference type="GO" id="GO:0000139">
    <property type="term" value="C:Golgi membrane"/>
    <property type="evidence" value="ECO:0007669"/>
    <property type="project" value="UniProtKB-SubCell"/>
</dbReference>
<dbReference type="GO" id="GO:0008373">
    <property type="term" value="F:sialyltransferase activity"/>
    <property type="evidence" value="ECO:0007669"/>
    <property type="project" value="InterPro"/>
</dbReference>
<comment type="catalytic activity">
    <reaction evidence="16">
        <text>N-acetyl-alpha-neuraminosyl-(2-&gt;3)-beta-D-galactosyl-(1-&gt;3)-N-acetyl-beta-D-glucosaminyl-(1-&gt;3)-beta-D-galactosyl-(1-&gt;4)-beta-D-glucosyl-(1&lt;-&gt;1')-N-acyl-sphing-4-enine + CMP-N-acetyl-beta-neuraminate = N-acetyl-alpha-neuraminosyl-(2-&gt;3)-beta-D-galactosyl-(1-&gt;3)-[N-acetyl-alpha-neuraminosyl-(2-&gt;6)]-N-acetyl-beta-D-glucosaminyl-(1-&gt;3)-beta-D-galactosyl-(1-&gt;4)-beta-D-glucosyl-(1&lt;-&gt;1')-N-acyl-sphing-4-enine + CMP + H(+)</text>
        <dbReference type="Rhea" id="RHEA:47884"/>
        <dbReference type="ChEBI" id="CHEBI:15378"/>
        <dbReference type="ChEBI" id="CHEBI:57812"/>
        <dbReference type="ChEBI" id="CHEBI:60377"/>
        <dbReference type="ChEBI" id="CHEBI:88073"/>
        <dbReference type="ChEBI" id="CHEBI:88079"/>
    </reaction>
    <physiologicalReaction direction="left-to-right" evidence="16">
        <dbReference type="Rhea" id="RHEA:47885"/>
    </physiologicalReaction>
</comment>
<feature type="compositionally biased region" description="Low complexity" evidence="25">
    <location>
        <begin position="70"/>
        <end position="79"/>
    </location>
</feature>
<evidence type="ECO:0000256" key="17">
    <source>
        <dbReference type="ARBA" id="ARBA00051590"/>
    </source>
</evidence>
<accession>A0A3B3H394</accession>
<comment type="catalytic activity">
    <reaction evidence="17">
        <text>a ganglioside GT1b (d18:1(4E)) + CMP-N-acetyl-beta-neuraminate = a ganglioside GQ1balpha (d18:1(4E)) + CMP + H(+)</text>
        <dbReference type="Rhea" id="RHEA:41976"/>
        <dbReference type="ChEBI" id="CHEBI:15378"/>
        <dbReference type="ChEBI" id="CHEBI:57812"/>
        <dbReference type="ChEBI" id="CHEBI:60377"/>
        <dbReference type="ChEBI" id="CHEBI:78452"/>
        <dbReference type="ChEBI" id="CHEBI:78572"/>
    </reaction>
    <physiologicalReaction direction="left-to-right" evidence="17">
        <dbReference type="Rhea" id="RHEA:41977"/>
    </physiologicalReaction>
</comment>
<keyword evidence="5" id="KW-0812">Transmembrane</keyword>
<evidence type="ECO:0000256" key="19">
    <source>
        <dbReference type="ARBA" id="ARBA00051886"/>
    </source>
</evidence>
<evidence type="ECO:0000256" key="1">
    <source>
        <dbReference type="ARBA" id="ARBA00004323"/>
    </source>
</evidence>
<comment type="catalytic activity">
    <reaction evidence="20">
        <text>3-O-[alpha-Neu5Ac-(2-&gt;3)-beta-D-Gal-(1-&gt;3)-alpha-D-GalNAc]-L-Ser-[protein] + CMP-N-acetyl-beta-neuraminate = a 3-O-{alpha-Neu5Ac-(2-&gt;3)-beta-D-Gal-(1-&gt;3)-[alpha-Neu5Ac-(2-&gt;6)]-alpha-D-GalNAc}-L-seryl-[protein] + CMP + H(+)</text>
        <dbReference type="Rhea" id="RHEA:65280"/>
        <dbReference type="Rhea" id="RHEA-COMP:16760"/>
        <dbReference type="Rhea" id="RHEA-COMP:16761"/>
        <dbReference type="ChEBI" id="CHEBI:15378"/>
        <dbReference type="ChEBI" id="CHEBI:57812"/>
        <dbReference type="ChEBI" id="CHEBI:60377"/>
        <dbReference type="ChEBI" id="CHEBI:156395"/>
        <dbReference type="ChEBI" id="CHEBI:156397"/>
    </reaction>
    <physiologicalReaction direction="left-to-right" evidence="20">
        <dbReference type="Rhea" id="RHEA:65281"/>
    </physiologicalReaction>
</comment>
<dbReference type="InterPro" id="IPR038578">
    <property type="entry name" value="GT29-like_sf"/>
</dbReference>
<evidence type="ECO:0000256" key="23">
    <source>
        <dbReference type="ARBA" id="ARBA00080825"/>
    </source>
</evidence>
<evidence type="ECO:0000256" key="24">
    <source>
        <dbReference type="ARBA" id="ARBA00082849"/>
    </source>
</evidence>
<evidence type="ECO:0000256" key="7">
    <source>
        <dbReference type="ARBA" id="ARBA00022981"/>
    </source>
</evidence>
<dbReference type="GO" id="GO:0006672">
    <property type="term" value="P:ceramide metabolic process"/>
    <property type="evidence" value="ECO:0007669"/>
    <property type="project" value="UniProtKB-ARBA"/>
</dbReference>
<reference evidence="26 27" key="1">
    <citation type="journal article" date="2007" name="Nature">
        <title>The medaka draft genome and insights into vertebrate genome evolution.</title>
        <authorList>
            <person name="Kasahara M."/>
            <person name="Naruse K."/>
            <person name="Sasaki S."/>
            <person name="Nakatani Y."/>
            <person name="Qu W."/>
            <person name="Ahsan B."/>
            <person name="Yamada T."/>
            <person name="Nagayasu Y."/>
            <person name="Doi K."/>
            <person name="Kasai Y."/>
            <person name="Jindo T."/>
            <person name="Kobayashi D."/>
            <person name="Shimada A."/>
            <person name="Toyoda A."/>
            <person name="Kuroki Y."/>
            <person name="Fujiyama A."/>
            <person name="Sasaki T."/>
            <person name="Shimizu A."/>
            <person name="Asakawa S."/>
            <person name="Shimizu N."/>
            <person name="Hashimoto S."/>
            <person name="Yang J."/>
            <person name="Lee Y."/>
            <person name="Matsushima K."/>
            <person name="Sugano S."/>
            <person name="Sakaizumi M."/>
            <person name="Narita T."/>
            <person name="Ohishi K."/>
            <person name="Haga S."/>
            <person name="Ohta F."/>
            <person name="Nomoto H."/>
            <person name="Nogata K."/>
            <person name="Morishita T."/>
            <person name="Endo T."/>
            <person name="Shin-I T."/>
            <person name="Takeda H."/>
            <person name="Morishita S."/>
            <person name="Kohara Y."/>
        </authorList>
    </citation>
    <scope>NUCLEOTIDE SEQUENCE [LARGE SCALE GENOMIC DNA]</scope>
    <source>
        <strain evidence="26 27">Hd-rR</strain>
    </source>
</reference>
<evidence type="ECO:0000256" key="15">
    <source>
        <dbReference type="ARBA" id="ARBA00050681"/>
    </source>
</evidence>
<comment type="catalytic activity">
    <reaction evidence="14">
        <text>a ganglioside GM1b (d18:1(4E)) + CMP-N-acetyl-beta-neuraminate = a ganglioside GD1alpha (d18:1(4E)) + CMP + H(+)</text>
        <dbReference type="Rhea" id="RHEA:41968"/>
        <dbReference type="ChEBI" id="CHEBI:15378"/>
        <dbReference type="ChEBI" id="CHEBI:57812"/>
        <dbReference type="ChEBI" id="CHEBI:60377"/>
        <dbReference type="ChEBI" id="CHEBI:78568"/>
        <dbReference type="ChEBI" id="CHEBI:78569"/>
    </reaction>
    <physiologicalReaction direction="left-to-right" evidence="14">
        <dbReference type="Rhea" id="RHEA:41969"/>
    </physiologicalReaction>
</comment>
<keyword evidence="4" id="KW-0808">Transferase</keyword>
<keyword evidence="7" id="KW-0730">Sialic acid</keyword>
<evidence type="ECO:0000256" key="8">
    <source>
        <dbReference type="ARBA" id="ARBA00022989"/>
    </source>
</evidence>
<comment type="catalytic activity">
    <reaction evidence="19">
        <text>a ganglioside GD1a (d18:1(4E)) + CMP-N-acetyl-beta-neuraminate = a ganglioside GT1aalpha (d18:1(4E)) + CMP + H(+)</text>
        <dbReference type="Rhea" id="RHEA:41972"/>
        <dbReference type="ChEBI" id="CHEBI:15378"/>
        <dbReference type="ChEBI" id="CHEBI:57812"/>
        <dbReference type="ChEBI" id="CHEBI:60377"/>
        <dbReference type="ChEBI" id="CHEBI:78445"/>
        <dbReference type="ChEBI" id="CHEBI:78571"/>
    </reaction>
    <physiologicalReaction direction="left-to-right" evidence="19">
        <dbReference type="Rhea" id="RHEA:41973"/>
    </physiologicalReaction>
</comment>
<evidence type="ECO:0000256" key="3">
    <source>
        <dbReference type="ARBA" id="ARBA00022676"/>
    </source>
</evidence>
<feature type="region of interest" description="Disordered" evidence="25">
    <location>
        <begin position="60"/>
        <end position="79"/>
    </location>
</feature>
<evidence type="ECO:0000256" key="22">
    <source>
        <dbReference type="ARBA" id="ARBA00077208"/>
    </source>
</evidence>
<keyword evidence="8" id="KW-1133">Transmembrane helix</keyword>
<keyword evidence="11" id="KW-0472">Membrane</keyword>
<evidence type="ECO:0000256" key="4">
    <source>
        <dbReference type="ARBA" id="ARBA00022679"/>
    </source>
</evidence>
<keyword evidence="13" id="KW-0325">Glycoprotein</keyword>
<keyword evidence="3" id="KW-0328">Glycosyltransferase</keyword>
<evidence type="ECO:0000256" key="10">
    <source>
        <dbReference type="ARBA" id="ARBA00023098"/>
    </source>
</evidence>
<dbReference type="Pfam" id="PF00777">
    <property type="entry name" value="Glyco_transf_29"/>
    <property type="match status" value="1"/>
</dbReference>
<dbReference type="GO" id="GO:0009988">
    <property type="term" value="P:cell-cell recognition"/>
    <property type="evidence" value="ECO:0007669"/>
    <property type="project" value="UniProtKB-ARBA"/>
</dbReference>
<protein>
    <recommendedName>
        <fullName evidence="21">Alpha-N-acetylgalactosaminide alpha-2,6-sialyltransferase 6</fullName>
    </recommendedName>
    <alternativeName>
        <fullName evidence="22">GalNAc alpha-2,6-sialyltransferase VI</fullName>
    </alternativeName>
    <alternativeName>
        <fullName evidence="23">ST6GalNAc VI</fullName>
    </alternativeName>
    <alternativeName>
        <fullName evidence="24">Sialyltransferase 7F</fullName>
    </alternativeName>
</protein>
<evidence type="ECO:0000313" key="26">
    <source>
        <dbReference type="Ensembl" id="ENSORLP00000026373.1"/>
    </source>
</evidence>
<dbReference type="PANTHER" id="PTHR45906">
    <property type="entry name" value="ALPHA-N-ACETYL-NEURAMINYL-2,3-BETA-GALACTOSYL-1, 3-N-ACETYL-GALACTOSAMINIDE ALPHA-2,6-SIALYLTRANSFERASE-LIKE"/>
    <property type="match status" value="1"/>
</dbReference>
<evidence type="ECO:0000256" key="13">
    <source>
        <dbReference type="ARBA" id="ARBA00023180"/>
    </source>
</evidence>
<reference evidence="26" key="2">
    <citation type="submission" date="2025-08" db="UniProtKB">
        <authorList>
            <consortium name="Ensembl"/>
        </authorList>
    </citation>
    <scope>IDENTIFICATION</scope>
    <source>
        <strain evidence="26">Hd-rR</strain>
    </source>
</reference>
<dbReference type="FunFam" id="3.90.1480.20:FF:000009">
    <property type="entry name" value="alpha-N-acetylgalactosaminide alpha-2,6-sialyltransferase 6 isoform X2"/>
    <property type="match status" value="1"/>
</dbReference>
<evidence type="ECO:0000256" key="12">
    <source>
        <dbReference type="ARBA" id="ARBA00023157"/>
    </source>
</evidence>
<evidence type="ECO:0000256" key="25">
    <source>
        <dbReference type="SAM" id="MobiDB-lite"/>
    </source>
</evidence>
<gene>
    <name evidence="26" type="primary">st6galnac5b</name>
</gene>
<organism evidence="26 27">
    <name type="scientific">Oryzias latipes</name>
    <name type="common">Japanese rice fish</name>
    <name type="synonym">Japanese killifish</name>
    <dbReference type="NCBI Taxonomy" id="8090"/>
    <lineage>
        <taxon>Eukaryota</taxon>
        <taxon>Metazoa</taxon>
        <taxon>Chordata</taxon>
        <taxon>Craniata</taxon>
        <taxon>Vertebrata</taxon>
        <taxon>Euteleostomi</taxon>
        <taxon>Actinopterygii</taxon>
        <taxon>Neopterygii</taxon>
        <taxon>Teleostei</taxon>
        <taxon>Neoteleostei</taxon>
        <taxon>Acanthomorphata</taxon>
        <taxon>Ovalentaria</taxon>
        <taxon>Atherinomorphae</taxon>
        <taxon>Beloniformes</taxon>
        <taxon>Adrianichthyidae</taxon>
        <taxon>Oryziinae</taxon>
        <taxon>Oryzias</taxon>
    </lineage>
</organism>
<evidence type="ECO:0000256" key="16">
    <source>
        <dbReference type="ARBA" id="ARBA00051061"/>
    </source>
</evidence>
<dbReference type="InterPro" id="IPR001675">
    <property type="entry name" value="Glyco_trans_29"/>
</dbReference>
<evidence type="ECO:0000256" key="21">
    <source>
        <dbReference type="ARBA" id="ARBA00074915"/>
    </source>
</evidence>
<keyword evidence="9" id="KW-0333">Golgi apparatus</keyword>
<dbReference type="PANTHER" id="PTHR45906:SF5">
    <property type="entry name" value="ALPHA-N-ACETYLGALACTOSAMINIDE ALPHA-2,6-SIALYLTRANSFERASE 5"/>
    <property type="match status" value="1"/>
</dbReference>
<comment type="catalytic activity">
    <reaction evidence="15">
        <text>3-O-[alpha-Neu5Ac-(2-&gt;3)-beta-D-Gal-(1-&gt;3)-alpha-D-GalNAc]-L-Thr-[protein] + CMP-N-acetyl-beta-neuraminate = a 3-O-{alpha-Neu5Ac-(2-&gt;3)-beta-D-Gal-(1-&gt;3)-[alpha-Neu5Ac-(2-&gt;6)]-alpha-D-GalNAc}-L-threonyl-[protein] + CMP + H(+)</text>
        <dbReference type="Rhea" id="RHEA:65284"/>
        <dbReference type="Rhea" id="RHEA-COMP:16762"/>
        <dbReference type="Rhea" id="RHEA-COMP:16763"/>
        <dbReference type="ChEBI" id="CHEBI:15378"/>
        <dbReference type="ChEBI" id="CHEBI:57812"/>
        <dbReference type="ChEBI" id="CHEBI:60377"/>
        <dbReference type="ChEBI" id="CHEBI:156396"/>
        <dbReference type="ChEBI" id="CHEBI:156398"/>
    </reaction>
    <physiologicalReaction direction="left-to-right" evidence="15">
        <dbReference type="Rhea" id="RHEA:65285"/>
    </physiologicalReaction>
</comment>
<dbReference type="GO" id="GO:0006688">
    <property type="term" value="P:glycosphingolipid biosynthetic process"/>
    <property type="evidence" value="ECO:0007669"/>
    <property type="project" value="UniProtKB-ARBA"/>
</dbReference>
<dbReference type="AlphaFoldDB" id="A0A3B3H394"/>
<dbReference type="Bgee" id="ENSORLG00000004027">
    <property type="expression patterns" value="Expressed in ovary and 6 other cell types or tissues"/>
</dbReference>
<dbReference type="Proteomes" id="UP000001038">
    <property type="component" value="Chromosome 4"/>
</dbReference>
<evidence type="ECO:0000256" key="20">
    <source>
        <dbReference type="ARBA" id="ARBA00053014"/>
    </source>
</evidence>
<evidence type="ECO:0000256" key="11">
    <source>
        <dbReference type="ARBA" id="ARBA00023136"/>
    </source>
</evidence>
<dbReference type="Gene3D" id="3.90.1480.20">
    <property type="entry name" value="Glycosyl transferase family 29"/>
    <property type="match status" value="1"/>
</dbReference>
<keyword evidence="10" id="KW-0443">Lipid metabolism</keyword>
<keyword evidence="12" id="KW-1015">Disulfide bond</keyword>
<comment type="similarity">
    <text evidence="2">Belongs to the glycosyltransferase 29 family.</text>
</comment>